<sequence length="76" mass="8930">MSSYKEHLDLKGLDDEDDLSDDEVFTQGGKSIPLEENGAYVVSYLLFASDIIINNYSYWHSSFTHQYFYEEYFIPK</sequence>
<dbReference type="AlphaFoldDB" id="A0AAV4XNY0"/>
<dbReference type="EMBL" id="BPLR01000691">
    <property type="protein sequence ID" value="GIY96701.1"/>
    <property type="molecule type" value="Genomic_DNA"/>
</dbReference>
<organism evidence="2 3">
    <name type="scientific">Caerostris extrusa</name>
    <name type="common">Bark spider</name>
    <name type="synonym">Caerostris bankana</name>
    <dbReference type="NCBI Taxonomy" id="172846"/>
    <lineage>
        <taxon>Eukaryota</taxon>
        <taxon>Metazoa</taxon>
        <taxon>Ecdysozoa</taxon>
        <taxon>Arthropoda</taxon>
        <taxon>Chelicerata</taxon>
        <taxon>Arachnida</taxon>
        <taxon>Araneae</taxon>
        <taxon>Araneomorphae</taxon>
        <taxon>Entelegynae</taxon>
        <taxon>Araneoidea</taxon>
        <taxon>Araneidae</taxon>
        <taxon>Caerostris</taxon>
    </lineage>
</organism>
<name>A0AAV4XNY0_CAEEX</name>
<evidence type="ECO:0000313" key="2">
    <source>
        <dbReference type="EMBL" id="GIY96701.1"/>
    </source>
</evidence>
<evidence type="ECO:0000256" key="1">
    <source>
        <dbReference type="SAM" id="MobiDB-lite"/>
    </source>
</evidence>
<proteinExistence type="predicted"/>
<dbReference type="Proteomes" id="UP001054945">
    <property type="component" value="Unassembled WGS sequence"/>
</dbReference>
<comment type="caution">
    <text evidence="2">The sequence shown here is derived from an EMBL/GenBank/DDBJ whole genome shotgun (WGS) entry which is preliminary data.</text>
</comment>
<feature type="region of interest" description="Disordered" evidence="1">
    <location>
        <begin position="1"/>
        <end position="22"/>
    </location>
</feature>
<keyword evidence="3" id="KW-1185">Reference proteome</keyword>
<reference evidence="2 3" key="1">
    <citation type="submission" date="2021-06" db="EMBL/GenBank/DDBJ databases">
        <title>Caerostris extrusa draft genome.</title>
        <authorList>
            <person name="Kono N."/>
            <person name="Arakawa K."/>
        </authorList>
    </citation>
    <scope>NUCLEOTIDE SEQUENCE [LARGE SCALE GENOMIC DNA]</scope>
</reference>
<feature type="compositionally biased region" description="Basic and acidic residues" evidence="1">
    <location>
        <begin position="1"/>
        <end position="13"/>
    </location>
</feature>
<accession>A0AAV4XNY0</accession>
<gene>
    <name evidence="2" type="ORF">CEXT_301371</name>
</gene>
<protein>
    <submittedName>
        <fullName evidence="2">Uncharacterized protein</fullName>
    </submittedName>
</protein>
<evidence type="ECO:0000313" key="3">
    <source>
        <dbReference type="Proteomes" id="UP001054945"/>
    </source>
</evidence>